<dbReference type="GO" id="GO:0032259">
    <property type="term" value="P:methylation"/>
    <property type="evidence" value="ECO:0007669"/>
    <property type="project" value="UniProtKB-KW"/>
</dbReference>
<evidence type="ECO:0000313" key="4">
    <source>
        <dbReference type="EMBL" id="ATG73489.1"/>
    </source>
</evidence>
<feature type="binding site" evidence="3">
    <location>
        <begin position="152"/>
        <end position="154"/>
    </location>
    <ligand>
        <name>carboxy-S-adenosyl-L-methionine</name>
        <dbReference type="ChEBI" id="CHEBI:134278"/>
    </ligand>
</feature>
<comment type="subunit">
    <text evidence="3">Homotetramer.</text>
</comment>
<dbReference type="SUPFAM" id="SSF53335">
    <property type="entry name" value="S-adenosyl-L-methionine-dependent methyltransferases"/>
    <property type="match status" value="1"/>
</dbReference>
<comment type="catalytic activity">
    <reaction evidence="3">
        <text>carboxy-S-adenosyl-L-methionine + 5-hydroxyuridine(34) in tRNA = 5-carboxymethoxyuridine(34) in tRNA + S-adenosyl-L-homocysteine + H(+)</text>
        <dbReference type="Rhea" id="RHEA:52848"/>
        <dbReference type="Rhea" id="RHEA-COMP:13381"/>
        <dbReference type="Rhea" id="RHEA-COMP:13383"/>
        <dbReference type="ChEBI" id="CHEBI:15378"/>
        <dbReference type="ChEBI" id="CHEBI:57856"/>
        <dbReference type="ChEBI" id="CHEBI:134278"/>
        <dbReference type="ChEBI" id="CHEBI:136877"/>
        <dbReference type="ChEBI" id="CHEBI:136879"/>
    </reaction>
</comment>
<dbReference type="Pfam" id="PF08003">
    <property type="entry name" value="Methyltransf_9"/>
    <property type="match status" value="1"/>
</dbReference>
<dbReference type="KEGG" id="zdf:AN401_06065"/>
<keyword evidence="1 3" id="KW-0808">Transferase</keyword>
<evidence type="ECO:0000256" key="2">
    <source>
        <dbReference type="ARBA" id="ARBA00022694"/>
    </source>
</evidence>
<comment type="similarity">
    <text evidence="3">Belongs to the class I-like SAM-binding methyltransferase superfamily. CmoB family.</text>
</comment>
<comment type="function">
    <text evidence="3">Catalyzes carboxymethyl transfer from carboxy-S-adenosyl-L-methionine (Cx-SAM) to 5-hydroxyuridine (ho5U) to form 5-carboxymethoxyuridine (cmo5U) at position 34 in tRNAs.</text>
</comment>
<dbReference type="EMBL" id="CP012621">
    <property type="protein sequence ID" value="ATG73489.1"/>
    <property type="molecule type" value="Genomic_DNA"/>
</dbReference>
<dbReference type="InterPro" id="IPR027555">
    <property type="entry name" value="Mo5U34_MeTrfas-like"/>
</dbReference>
<protein>
    <recommendedName>
        <fullName evidence="3">tRNA U34 carboxymethyltransferase</fullName>
        <ecNumber evidence="3">2.5.1.-</ecNumber>
    </recommendedName>
</protein>
<feature type="binding site" evidence="3">
    <location>
        <position position="105"/>
    </location>
    <ligand>
        <name>carboxy-S-adenosyl-L-methionine</name>
        <dbReference type="ChEBI" id="CHEBI:134278"/>
    </ligand>
</feature>
<dbReference type="GO" id="GO:0008168">
    <property type="term" value="F:methyltransferase activity"/>
    <property type="evidence" value="ECO:0007669"/>
    <property type="project" value="UniProtKB-KW"/>
</dbReference>
<evidence type="ECO:0000256" key="3">
    <source>
        <dbReference type="HAMAP-Rule" id="MF_01590"/>
    </source>
</evidence>
<evidence type="ECO:0000313" key="5">
    <source>
        <dbReference type="Proteomes" id="UP000217763"/>
    </source>
</evidence>
<dbReference type="Gene3D" id="3.40.50.150">
    <property type="entry name" value="Vaccinia Virus protein VP39"/>
    <property type="match status" value="1"/>
</dbReference>
<dbReference type="InterPro" id="IPR029063">
    <property type="entry name" value="SAM-dependent_MTases_sf"/>
</dbReference>
<sequence>MIDFSDFYQQIAKSRLQHWLHCLPGQLHDWQKRHLHGDFARWVRALHKLPKVATDHIELAEGVHLGRPGEVSDGERKKIESLLRQFHPWRKGPFDIHGIHIDTEWRSDWKWDRLKEHISPLRYRYVLDVGCGSGYHLWRMMGAGAEMAVGIDPSQLFLCQFEAVKHFANGYKGIQVLPLGIEELPELRAFDTVFSMGVLYHRRSPIDHLLQLKAQLRGGGELVLETLVIDGDEHQVLVPGERYGKMRNVWFIPSSAALVGWLEKCGFEGIRVVDESPTSLAEQRRTDWMRNESLADFLDPSDTAKTIEGYPAPKRAIIIANKPVDPQYQSQEGHYE</sequence>
<dbReference type="NCBIfam" id="NF011650">
    <property type="entry name" value="PRK15068.1"/>
    <property type="match status" value="1"/>
</dbReference>
<dbReference type="PANTHER" id="PTHR43464">
    <property type="entry name" value="METHYLTRANSFERASE"/>
    <property type="match status" value="1"/>
</dbReference>
<keyword evidence="4" id="KW-0489">Methyltransferase</keyword>
<evidence type="ECO:0000256" key="1">
    <source>
        <dbReference type="ARBA" id="ARBA00022679"/>
    </source>
</evidence>
<dbReference type="CDD" id="cd02440">
    <property type="entry name" value="AdoMet_MTases"/>
    <property type="match status" value="1"/>
</dbReference>
<dbReference type="EC" id="2.5.1.-" evidence="3"/>
<dbReference type="RefSeq" id="WP_096778817.1">
    <property type="nucleotide sequence ID" value="NZ_CP012621.1"/>
</dbReference>
<reference evidence="5" key="1">
    <citation type="submission" date="2015-09" db="EMBL/GenBank/DDBJ databases">
        <authorList>
            <person name="Shao Z."/>
            <person name="Wang L."/>
        </authorList>
    </citation>
    <scope>NUCLEOTIDE SEQUENCE [LARGE SCALE GENOMIC DNA]</scope>
    <source>
        <strain evidence="5">F13-1</strain>
    </source>
</reference>
<keyword evidence="2 3" id="KW-0819">tRNA processing</keyword>
<feature type="binding site" evidence="3">
    <location>
        <position position="196"/>
    </location>
    <ligand>
        <name>carboxy-S-adenosyl-L-methionine</name>
        <dbReference type="ChEBI" id="CHEBI:134278"/>
    </ligand>
</feature>
<dbReference type="HAMAP" id="MF_01590">
    <property type="entry name" value="tRNA_carboxymethyltr_CmoB"/>
    <property type="match status" value="1"/>
</dbReference>
<feature type="binding site" evidence="3">
    <location>
        <position position="130"/>
    </location>
    <ligand>
        <name>carboxy-S-adenosyl-L-methionine</name>
        <dbReference type="ChEBI" id="CHEBI:134278"/>
    </ligand>
</feature>
<feature type="binding site" evidence="3">
    <location>
        <begin position="181"/>
        <end position="182"/>
    </location>
    <ligand>
        <name>carboxy-S-adenosyl-L-methionine</name>
        <dbReference type="ChEBI" id="CHEBI:134278"/>
    </ligand>
</feature>
<dbReference type="GO" id="GO:0016765">
    <property type="term" value="F:transferase activity, transferring alkyl or aryl (other than methyl) groups"/>
    <property type="evidence" value="ECO:0007669"/>
    <property type="project" value="UniProtKB-UniRule"/>
</dbReference>
<accession>A0A291HN06</accession>
<dbReference type="NCBIfam" id="TIGR00452">
    <property type="entry name" value="tRNA 5-methoxyuridine(34)/uridine 5-oxyacetic acid(34) synthase CmoB"/>
    <property type="match status" value="1"/>
</dbReference>
<keyword evidence="5" id="KW-1185">Reference proteome</keyword>
<feature type="binding site" evidence="3">
    <location>
        <position position="110"/>
    </location>
    <ligand>
        <name>carboxy-S-adenosyl-L-methionine</name>
        <dbReference type="ChEBI" id="CHEBI:134278"/>
    </ligand>
</feature>
<organism evidence="4 5">
    <name type="scientific">Zobellella denitrificans</name>
    <dbReference type="NCBI Taxonomy" id="347534"/>
    <lineage>
        <taxon>Bacteria</taxon>
        <taxon>Pseudomonadati</taxon>
        <taxon>Pseudomonadota</taxon>
        <taxon>Gammaproteobacteria</taxon>
        <taxon>Aeromonadales</taxon>
        <taxon>Aeromonadaceae</taxon>
        <taxon>Zobellella</taxon>
    </lineage>
</organism>
<dbReference type="AlphaFoldDB" id="A0A291HN06"/>
<name>A0A291HN06_9GAMM</name>
<dbReference type="PANTHER" id="PTHR43464:SF95">
    <property type="entry name" value="TRNA U34 CARBOXYMETHYLTRANSFERASE"/>
    <property type="match status" value="1"/>
</dbReference>
<proteinExistence type="inferred from homology"/>
<dbReference type="Proteomes" id="UP000217763">
    <property type="component" value="Chromosome"/>
</dbReference>
<feature type="binding site" evidence="3">
    <location>
        <position position="200"/>
    </location>
    <ligand>
        <name>carboxy-S-adenosyl-L-methionine</name>
        <dbReference type="ChEBI" id="CHEBI:134278"/>
    </ligand>
</feature>
<gene>
    <name evidence="3" type="primary">cmoB</name>
    <name evidence="4" type="ORF">AN401_06065</name>
</gene>
<dbReference type="InterPro" id="IPR010017">
    <property type="entry name" value="CmoB"/>
</dbReference>
<feature type="binding site" evidence="3">
    <location>
        <position position="315"/>
    </location>
    <ligand>
        <name>carboxy-S-adenosyl-L-methionine</name>
        <dbReference type="ChEBI" id="CHEBI:134278"/>
    </ligand>
</feature>
<dbReference type="GO" id="GO:0002098">
    <property type="term" value="P:tRNA wobble uridine modification"/>
    <property type="evidence" value="ECO:0007669"/>
    <property type="project" value="InterPro"/>
</dbReference>
<feature type="binding site" evidence="3">
    <location>
        <position position="91"/>
    </location>
    <ligand>
        <name>carboxy-S-adenosyl-L-methionine</name>
        <dbReference type="ChEBI" id="CHEBI:134278"/>
    </ligand>
</feature>